<sequence>MAKKSVVWTETAIKQRREILKYWTIRNKSTKYAEKLIGLINERIKLISQNPDVGKPTNHLDTREAAMGNFSIYYKSDDTQIIITAFWDNRQDPKKLLKLLKK</sequence>
<dbReference type="Proteomes" id="UP001574169">
    <property type="component" value="Unassembled WGS sequence"/>
</dbReference>
<name>A0ABV4TE20_9FLAO</name>
<evidence type="ECO:0000313" key="3">
    <source>
        <dbReference type="Proteomes" id="UP001574169"/>
    </source>
</evidence>
<organism evidence="2 3">
    <name type="scientific">Flavobacterium zubiriense</name>
    <dbReference type="NCBI Taxonomy" id="3138075"/>
    <lineage>
        <taxon>Bacteria</taxon>
        <taxon>Pseudomonadati</taxon>
        <taxon>Bacteroidota</taxon>
        <taxon>Flavobacteriia</taxon>
        <taxon>Flavobacteriales</taxon>
        <taxon>Flavobacteriaceae</taxon>
        <taxon>Flavobacterium</taxon>
    </lineage>
</organism>
<gene>
    <name evidence="2" type="ORF">AAGV28_07475</name>
</gene>
<dbReference type="RefSeq" id="WP_373406197.1">
    <property type="nucleotide sequence ID" value="NZ_JBCFQL010000006.1"/>
</dbReference>
<dbReference type="Gene3D" id="3.30.2310.20">
    <property type="entry name" value="RelE-like"/>
    <property type="match status" value="1"/>
</dbReference>
<keyword evidence="3" id="KW-1185">Reference proteome</keyword>
<protein>
    <submittedName>
        <fullName evidence="2">Type II toxin-antitoxin system RelE/ParE family toxin</fullName>
    </submittedName>
</protein>
<proteinExistence type="predicted"/>
<evidence type="ECO:0000313" key="2">
    <source>
        <dbReference type="EMBL" id="MFA9191206.1"/>
    </source>
</evidence>
<dbReference type="EMBL" id="JBCFQL010000006">
    <property type="protein sequence ID" value="MFA9191206.1"/>
    <property type="molecule type" value="Genomic_DNA"/>
</dbReference>
<accession>A0ABV4TE20</accession>
<dbReference type="InterPro" id="IPR007712">
    <property type="entry name" value="RelE/ParE_toxin"/>
</dbReference>
<evidence type="ECO:0000256" key="1">
    <source>
        <dbReference type="ARBA" id="ARBA00022649"/>
    </source>
</evidence>
<dbReference type="Pfam" id="PF05016">
    <property type="entry name" value="ParE_toxin"/>
    <property type="match status" value="1"/>
</dbReference>
<keyword evidence="1" id="KW-1277">Toxin-antitoxin system</keyword>
<comment type="caution">
    <text evidence="2">The sequence shown here is derived from an EMBL/GenBank/DDBJ whole genome shotgun (WGS) entry which is preliminary data.</text>
</comment>
<dbReference type="InterPro" id="IPR035093">
    <property type="entry name" value="RelE/ParE_toxin_dom_sf"/>
</dbReference>
<reference evidence="2 3" key="1">
    <citation type="submission" date="2024-04" db="EMBL/GenBank/DDBJ databases">
        <title>New Clade of Flavobacterium.</title>
        <authorList>
            <person name="Matos L."/>
            <person name="Proenca D.N."/>
            <person name="Fransisco R.M."/>
            <person name="Chung A.P."/>
            <person name="Maccario L."/>
            <person name="Sorensen S.J."/>
            <person name="Morais P.V."/>
        </authorList>
    </citation>
    <scope>NUCLEOTIDE SEQUENCE [LARGE SCALE GENOMIC DNA]</scope>
    <source>
        <strain evidence="2 3">FZUC8N2.13</strain>
    </source>
</reference>